<dbReference type="Gene3D" id="3.10.180.10">
    <property type="entry name" value="2,3-Dihydroxybiphenyl 1,2-Dioxygenase, domain 1"/>
    <property type="match status" value="1"/>
</dbReference>
<dbReference type="AlphaFoldDB" id="A0A6C0P682"/>
<evidence type="ECO:0000313" key="2">
    <source>
        <dbReference type="Proteomes" id="UP000479114"/>
    </source>
</evidence>
<reference evidence="1 2" key="1">
    <citation type="submission" date="2020-02" db="EMBL/GenBank/DDBJ databases">
        <title>Paenibacillus sp. nov., isolated from rhizosphere soil of tomato.</title>
        <authorList>
            <person name="Weon H.-Y."/>
            <person name="Lee S.A."/>
        </authorList>
    </citation>
    <scope>NUCLEOTIDE SEQUENCE [LARGE SCALE GENOMIC DNA]</scope>
    <source>
        <strain evidence="1 2">14171R-81</strain>
    </source>
</reference>
<evidence type="ECO:0000313" key="1">
    <source>
        <dbReference type="EMBL" id="QHW34028.1"/>
    </source>
</evidence>
<accession>A0A6C0P682</accession>
<dbReference type="EMBL" id="CP048286">
    <property type="protein sequence ID" value="QHW34028.1"/>
    <property type="molecule type" value="Genomic_DNA"/>
</dbReference>
<sequence length="120" mass="13281">MSEQQSVTKSPVVGGVPAVFVHVKDLSRSIAWYSKLLGIPAPQTERSDIHIFQLENGANIFLVRSDEVTPSRHVLCSLPTPDLNQAERFFAENAIEIVDKDDETINFQDPDGNILMACSI</sequence>
<proteinExistence type="predicted"/>
<dbReference type="SUPFAM" id="SSF54593">
    <property type="entry name" value="Glyoxalase/Bleomycin resistance protein/Dihydroxybiphenyl dioxygenase"/>
    <property type="match status" value="1"/>
</dbReference>
<dbReference type="CDD" id="cd06587">
    <property type="entry name" value="VOC"/>
    <property type="match status" value="1"/>
</dbReference>
<organism evidence="1 2">
    <name type="scientific">Paenibacillus rhizovicinus</name>
    <dbReference type="NCBI Taxonomy" id="2704463"/>
    <lineage>
        <taxon>Bacteria</taxon>
        <taxon>Bacillati</taxon>
        <taxon>Bacillota</taxon>
        <taxon>Bacilli</taxon>
        <taxon>Bacillales</taxon>
        <taxon>Paenibacillaceae</taxon>
        <taxon>Paenibacillus</taxon>
    </lineage>
</organism>
<dbReference type="KEGG" id="prz:GZH47_26695"/>
<protein>
    <submittedName>
        <fullName evidence="1">VOC family protein</fullName>
    </submittedName>
</protein>
<gene>
    <name evidence="1" type="ORF">GZH47_26695</name>
</gene>
<keyword evidence="2" id="KW-1185">Reference proteome</keyword>
<dbReference type="RefSeq" id="WP_162644025.1">
    <property type="nucleotide sequence ID" value="NZ_CP048286.1"/>
</dbReference>
<dbReference type="InterPro" id="IPR029068">
    <property type="entry name" value="Glyas_Bleomycin-R_OHBP_Dase"/>
</dbReference>
<dbReference type="Proteomes" id="UP000479114">
    <property type="component" value="Chromosome"/>
</dbReference>
<name>A0A6C0P682_9BACL</name>